<keyword evidence="4" id="KW-1185">Reference proteome</keyword>
<dbReference type="EMBL" id="JBJXBP010000003">
    <property type="protein sequence ID" value="KAL3839870.1"/>
    <property type="molecule type" value="Genomic_DNA"/>
</dbReference>
<dbReference type="Proteomes" id="UP001634393">
    <property type="component" value="Unassembled WGS sequence"/>
</dbReference>
<feature type="compositionally biased region" description="Basic and acidic residues" evidence="2">
    <location>
        <begin position="507"/>
        <end position="516"/>
    </location>
</feature>
<feature type="region of interest" description="Disordered" evidence="2">
    <location>
        <begin position="494"/>
        <end position="516"/>
    </location>
</feature>
<feature type="region of interest" description="Disordered" evidence="2">
    <location>
        <begin position="379"/>
        <end position="428"/>
    </location>
</feature>
<evidence type="ECO:0000313" key="4">
    <source>
        <dbReference type="Proteomes" id="UP001634393"/>
    </source>
</evidence>
<dbReference type="InterPro" id="IPR005061">
    <property type="entry name" value="Ist1"/>
</dbReference>
<gene>
    <name evidence="3" type="ORF">ACJIZ3_024461</name>
</gene>
<evidence type="ECO:0000256" key="2">
    <source>
        <dbReference type="SAM" id="MobiDB-lite"/>
    </source>
</evidence>
<proteinExistence type="inferred from homology"/>
<dbReference type="Gene3D" id="1.20.1260.60">
    <property type="entry name" value="Vacuolar protein sorting-associated protein Ist1"/>
    <property type="match status" value="1"/>
</dbReference>
<accession>A0ABD3TS46</accession>
<evidence type="ECO:0000313" key="3">
    <source>
        <dbReference type="EMBL" id="KAL3839870.1"/>
    </source>
</evidence>
<dbReference type="AlphaFoldDB" id="A0ABD3TS46"/>
<dbReference type="InterPro" id="IPR042277">
    <property type="entry name" value="IST1-like"/>
</dbReference>
<feature type="compositionally biased region" description="Basic and acidic residues" evidence="2">
    <location>
        <begin position="397"/>
        <end position="407"/>
    </location>
</feature>
<dbReference type="Pfam" id="PF03398">
    <property type="entry name" value="Ist1"/>
    <property type="match status" value="1"/>
</dbReference>
<dbReference type="FunFam" id="1.20.1260.60:FF:000002">
    <property type="entry name" value="Vacuolar protein sorting-associated protein IST1"/>
    <property type="match status" value="1"/>
</dbReference>
<feature type="region of interest" description="Disordered" evidence="2">
    <location>
        <begin position="287"/>
        <end position="326"/>
    </location>
</feature>
<name>A0ABD3TS46_9LAMI</name>
<feature type="region of interest" description="Disordered" evidence="2">
    <location>
        <begin position="236"/>
        <end position="259"/>
    </location>
</feature>
<dbReference type="PANTHER" id="PTHR12161:SF14">
    <property type="entry name" value="REGULATOR OF VPS4 ACTIVITY IN THE MVB PATHWAY PROTEIN"/>
    <property type="match status" value="1"/>
</dbReference>
<evidence type="ECO:0008006" key="5">
    <source>
        <dbReference type="Google" id="ProtNLM"/>
    </source>
</evidence>
<organism evidence="3 4">
    <name type="scientific">Penstemon smallii</name>
    <dbReference type="NCBI Taxonomy" id="265156"/>
    <lineage>
        <taxon>Eukaryota</taxon>
        <taxon>Viridiplantae</taxon>
        <taxon>Streptophyta</taxon>
        <taxon>Embryophyta</taxon>
        <taxon>Tracheophyta</taxon>
        <taxon>Spermatophyta</taxon>
        <taxon>Magnoliopsida</taxon>
        <taxon>eudicotyledons</taxon>
        <taxon>Gunneridae</taxon>
        <taxon>Pentapetalae</taxon>
        <taxon>asterids</taxon>
        <taxon>lamiids</taxon>
        <taxon>Lamiales</taxon>
        <taxon>Plantaginaceae</taxon>
        <taxon>Cheloneae</taxon>
        <taxon>Penstemon</taxon>
    </lineage>
</organism>
<comment type="caution">
    <text evidence="3">The sequence shown here is derived from an EMBL/GenBank/DDBJ whole genome shotgun (WGS) entry which is preliminary data.</text>
</comment>
<dbReference type="PANTHER" id="PTHR12161">
    <property type="entry name" value="IST1 FAMILY MEMBER"/>
    <property type="match status" value="1"/>
</dbReference>
<sequence length="553" mass="62972">MMDGLLGRGFSFKCKTLIKASRARIEVVRRRAEARQRFLKEDLVKLLSDGLDINAYNRTEEYIAGINLLSCYDFLEQSCEYIVKQLSRMEKQGECPEECREAIATLMFAAARLSDLPELRDLRDVFQQRYGSCLDVYVNQKFIEKLSSKAHTTTKKLQVLQDIASEFSIKWDSRGFEQRIAAPSIVTKVDEKRAELLKQRPGKEYRGKSSSHGDDKILFHGRRHRQTKDKHSYFTEKGAKELKPNSSSSHGKILDNVRHSNGIYNPDKLEGTEALFGKKGEFARNYAENPGKFENGEHSNQNNKRISTRKEPQEESDGLKSCSTYALPPPYVKAKGNIALLPYTKPKEDEHLASSGPSTSKQAGSYLDGQLEKELAHHGEKIPVPKPLSVRKKHHKSSSDYDVKGSFEEVGTAKRSSSSSRRKEPSRKGLEIWFDEEQGRKDEDEKVIDKLLIHYSKKPSSYDAEKVRKYIISTNAGESSRDRIRDVHKVKYEVAPPPTRSVSLPKEQTDSQESKKVFTRANTFQADNQARHVHPKLPDYDDLAARFAALRGR</sequence>
<evidence type="ECO:0000256" key="1">
    <source>
        <dbReference type="ARBA" id="ARBA00005536"/>
    </source>
</evidence>
<reference evidence="3 4" key="1">
    <citation type="submission" date="2024-12" db="EMBL/GenBank/DDBJ databases">
        <title>The unique morphological basis and parallel evolutionary history of personate flowers in Penstemon.</title>
        <authorList>
            <person name="Depatie T.H."/>
            <person name="Wessinger C.A."/>
        </authorList>
    </citation>
    <scope>NUCLEOTIDE SEQUENCE [LARGE SCALE GENOMIC DNA]</scope>
    <source>
        <strain evidence="3">WTNN_2</strain>
        <tissue evidence="3">Leaf</tissue>
    </source>
</reference>
<comment type="similarity">
    <text evidence="1">Belongs to the IST1 family.</text>
</comment>
<protein>
    <recommendedName>
        <fullName evidence="5">Vacuolar protein sorting-associated protein Ist1</fullName>
    </recommendedName>
</protein>